<protein>
    <submittedName>
        <fullName evidence="6">Coiled-coil protein</fullName>
    </submittedName>
</protein>
<evidence type="ECO:0000256" key="3">
    <source>
        <dbReference type="SAM" id="MobiDB-lite"/>
    </source>
</evidence>
<feature type="region of interest" description="Disordered" evidence="3">
    <location>
        <begin position="984"/>
        <end position="1027"/>
    </location>
</feature>
<dbReference type="InterPro" id="IPR036597">
    <property type="entry name" value="Fido-like_dom_sf"/>
</dbReference>
<dbReference type="Proteomes" id="UP000054854">
    <property type="component" value="Unassembled WGS sequence"/>
</dbReference>
<dbReference type="Proteomes" id="UP000255316">
    <property type="component" value="Unassembled WGS sequence"/>
</dbReference>
<keyword evidence="2" id="KW-0067">ATP-binding</keyword>
<gene>
    <name evidence="5" type="ORF">Lcin_2251</name>
    <name evidence="6" type="ORF">NCTC12438_01075</name>
</gene>
<evidence type="ECO:0000313" key="6">
    <source>
        <dbReference type="EMBL" id="STX34476.1"/>
    </source>
</evidence>
<dbReference type="Pfam" id="PF06414">
    <property type="entry name" value="Zeta_toxin"/>
    <property type="match status" value="1"/>
</dbReference>
<name>A0A378IHJ8_9GAMM</name>
<reference evidence="5 7" key="1">
    <citation type="submission" date="2015-11" db="EMBL/GenBank/DDBJ databases">
        <title>Genomic analysis of 38 Legionella species identifies large and diverse effector repertoires.</title>
        <authorList>
            <person name="Burstein D."/>
            <person name="Amaro F."/>
            <person name="Zusman T."/>
            <person name="Lifshitz Z."/>
            <person name="Cohen O."/>
            <person name="Gilbert J.A."/>
            <person name="Pupko T."/>
            <person name="Shuman H.A."/>
            <person name="Segal G."/>
        </authorList>
    </citation>
    <scope>NUCLEOTIDE SEQUENCE [LARGE SCALE GENOMIC DNA]</scope>
    <source>
        <strain evidence="5 7">CDC#72-OH-14</strain>
    </source>
</reference>
<feature type="compositionally biased region" description="Basic residues" evidence="3">
    <location>
        <begin position="1016"/>
        <end position="1027"/>
    </location>
</feature>
<reference evidence="6 8" key="2">
    <citation type="submission" date="2018-06" db="EMBL/GenBank/DDBJ databases">
        <authorList>
            <consortium name="Pathogen Informatics"/>
            <person name="Doyle S."/>
        </authorList>
    </citation>
    <scope>NUCLEOTIDE SEQUENCE [LARGE SCALE GENOMIC DNA]</scope>
    <source>
        <strain evidence="6 8">NCTC12438</strain>
    </source>
</reference>
<dbReference type="Gene3D" id="1.10.3290.10">
    <property type="entry name" value="Fido-like domain"/>
    <property type="match status" value="1"/>
</dbReference>
<dbReference type="SUPFAM" id="SSF52540">
    <property type="entry name" value="P-loop containing nucleoside triphosphate hydrolases"/>
    <property type="match status" value="1"/>
</dbReference>
<evidence type="ECO:0000256" key="1">
    <source>
        <dbReference type="ARBA" id="ARBA00022741"/>
    </source>
</evidence>
<dbReference type="STRING" id="28085.Lcin_2251"/>
<accession>A0A378IHJ8</accession>
<keyword evidence="1" id="KW-0547">Nucleotide-binding</keyword>
<dbReference type="EMBL" id="UGNX01000001">
    <property type="protein sequence ID" value="STX34476.1"/>
    <property type="molecule type" value="Genomic_DNA"/>
</dbReference>
<evidence type="ECO:0000313" key="8">
    <source>
        <dbReference type="Proteomes" id="UP000255316"/>
    </source>
</evidence>
<feature type="compositionally biased region" description="Basic and acidic residues" evidence="3">
    <location>
        <begin position="991"/>
        <end position="1015"/>
    </location>
</feature>
<dbReference type="AlphaFoldDB" id="A0A378IHJ8"/>
<organism evidence="6 8">
    <name type="scientific">Legionella cincinnatiensis</name>
    <dbReference type="NCBI Taxonomy" id="28085"/>
    <lineage>
        <taxon>Bacteria</taxon>
        <taxon>Pseudomonadati</taxon>
        <taxon>Pseudomonadota</taxon>
        <taxon>Gammaproteobacteria</taxon>
        <taxon>Legionellales</taxon>
        <taxon>Legionellaceae</taxon>
        <taxon>Legionella</taxon>
    </lineage>
</organism>
<proteinExistence type="predicted"/>
<dbReference type="InterPro" id="IPR027417">
    <property type="entry name" value="P-loop_NTPase"/>
</dbReference>
<feature type="domain" description="Zeta toxin" evidence="4">
    <location>
        <begin position="719"/>
        <end position="880"/>
    </location>
</feature>
<dbReference type="GO" id="GO:0016301">
    <property type="term" value="F:kinase activity"/>
    <property type="evidence" value="ECO:0007669"/>
    <property type="project" value="InterPro"/>
</dbReference>
<dbReference type="RefSeq" id="WP_058465395.1">
    <property type="nucleotide sequence ID" value="NZ_CAAAHQ010000022.1"/>
</dbReference>
<sequence>MRTRLEIERFKSAGWNSVLENSRQSYTLTDQETFNKAMDKLDEAAEAIGEGIIYDPETMHQLIAEIASNIDIDLSMESEAVSDFSTQLLIDIYEINNTGEKEKKIEKALELAKYIEHKIIHGHDIVVNDKQTELSVLLTNFALLATKLSADETLPLIDKTRELGAYKRIGLDNMRALSRTVITGTIDVSAAESVIPLSLQKKLKENGLDPKVVPPLCKDVYEALELTTDEINILKDNEKMARLDVTNLITKTKAEIVQMIEGNYNEAMNLAFKVADENLLKSHEDVKQFLGDIATIMSDGIVDGDWKRTHDSEKFKVYTRVKDLESQLDDFSRQFFNKLQDIKRIKDPKKREQAAIELAAWCEYRVNLTDHFLADGCGKTSALMANFVFMAAGIPPKSMPMMDRRNYFNFDVVPTTNIVINKKEHSAFETKELTTRKVKEWERWLRHYKSSFFPQDYREITCDNAWSVPSVTLGQHLETMGSKSKDEDKYVIPEDANFTNLHHCLRGGYEVAELASAIGAPDVQKLITYPLTRLNLFHTIVYAETELKTDTDEDIVEKVRDVYRTLKGSKVHGTKFNTWLNQNQEEFIRDSRNLAELASQGEAEYAEQYAEVLSTIQQRYKSGEYILGNHIRYISKPIPHDELEKDLVALYGKENLLPNSTNPKEIILKDPEEAIAEVAKRIIADRAYQEMSNRFFEHEVEPLISEAVDECEFERLDIPEPDERVTFMMAGAPACGKGSAVATVATMAEENLEIEWDNTVKVNTDTHRLMISHPHITGERREFSGTLNNHEAGLLTDLAYSRLQKKVNEGVGPHILIDGVNMSKERMDLGMANSGKLLLTVVTVPPEISVERAFSRGQGDGRFVPTSYNLSKHRQVSKNFFKDLQGAMGKNAEIILFDTNVPRGVTPKRIMTADLGSRSITIYDKKLFSEFLAKGNIDVTATCSRDLYMLPQDKLDESYHEKLEEMGFLKIRYEEDKPSIKKGTQFTIFKESGKQKDKRHEPHLGEDEEHGEEHEHRRRGHRGTHHK</sequence>
<dbReference type="GO" id="GO:0005524">
    <property type="term" value="F:ATP binding"/>
    <property type="evidence" value="ECO:0007669"/>
    <property type="project" value="UniProtKB-KW"/>
</dbReference>
<evidence type="ECO:0000256" key="2">
    <source>
        <dbReference type="ARBA" id="ARBA00022840"/>
    </source>
</evidence>
<dbReference type="OrthoDB" id="5647033at2"/>
<evidence type="ECO:0000259" key="4">
    <source>
        <dbReference type="Pfam" id="PF06414"/>
    </source>
</evidence>
<dbReference type="Gene3D" id="3.40.50.300">
    <property type="entry name" value="P-loop containing nucleotide triphosphate hydrolases"/>
    <property type="match status" value="1"/>
</dbReference>
<evidence type="ECO:0000313" key="7">
    <source>
        <dbReference type="Proteomes" id="UP000054854"/>
    </source>
</evidence>
<dbReference type="InterPro" id="IPR010488">
    <property type="entry name" value="Zeta_toxin_domain"/>
</dbReference>
<evidence type="ECO:0000313" key="5">
    <source>
        <dbReference type="EMBL" id="KTC83564.1"/>
    </source>
</evidence>
<dbReference type="EMBL" id="LNXX01000042">
    <property type="protein sequence ID" value="KTC83564.1"/>
    <property type="molecule type" value="Genomic_DNA"/>
</dbReference>
<keyword evidence="7" id="KW-1185">Reference proteome</keyword>